<keyword evidence="22" id="KW-1185">Reference proteome</keyword>
<evidence type="ECO:0000256" key="19">
    <source>
        <dbReference type="PIRSR" id="PIRSR603187-1"/>
    </source>
</evidence>
<keyword evidence="14" id="KW-0442">Lipid degradation</keyword>
<dbReference type="AlphaFoldDB" id="A0AAE7BG26"/>
<evidence type="ECO:0000256" key="9">
    <source>
        <dbReference type="ARBA" id="ARBA00022692"/>
    </source>
</evidence>
<keyword evidence="12 21" id="KW-0378">Hydrolase</keyword>
<dbReference type="GO" id="GO:0004623">
    <property type="term" value="F:phospholipase A2 activity"/>
    <property type="evidence" value="ECO:0007669"/>
    <property type="project" value="UniProtKB-EC"/>
</dbReference>
<dbReference type="GO" id="GO:0016042">
    <property type="term" value="P:lipid catabolic process"/>
    <property type="evidence" value="ECO:0007669"/>
    <property type="project" value="UniProtKB-KW"/>
</dbReference>
<evidence type="ECO:0000256" key="10">
    <source>
        <dbReference type="ARBA" id="ARBA00022723"/>
    </source>
</evidence>
<organism evidence="21 22">
    <name type="scientific">Arcobacter defluvii</name>
    <dbReference type="NCBI Taxonomy" id="873191"/>
    <lineage>
        <taxon>Bacteria</taxon>
        <taxon>Pseudomonadati</taxon>
        <taxon>Campylobacterota</taxon>
        <taxon>Epsilonproteobacteria</taxon>
        <taxon>Campylobacterales</taxon>
        <taxon>Arcobacteraceae</taxon>
        <taxon>Arcobacter</taxon>
    </lineage>
</organism>
<keyword evidence="10 20" id="KW-0479">Metal-binding</keyword>
<evidence type="ECO:0000256" key="7">
    <source>
        <dbReference type="ARBA" id="ARBA00013278"/>
    </source>
</evidence>
<dbReference type="InterPro" id="IPR036541">
    <property type="entry name" value="PLipase_A1_sf"/>
</dbReference>
<feature type="active site" description="Proton acceptor" evidence="19">
    <location>
        <position position="201"/>
    </location>
</feature>
<feature type="binding site" description="in dimeric form" evidence="20">
    <location>
        <position position="211"/>
    </location>
    <ligand>
        <name>Ca(2+)</name>
        <dbReference type="ChEBI" id="CHEBI:29108"/>
        <label>1</label>
    </ligand>
</feature>
<dbReference type="Proteomes" id="UP000503313">
    <property type="component" value="Chromosome"/>
</dbReference>
<keyword evidence="13 20" id="KW-0106">Calcium</keyword>
<dbReference type="Pfam" id="PF02253">
    <property type="entry name" value="PLA1"/>
    <property type="match status" value="1"/>
</dbReference>
<evidence type="ECO:0000256" key="13">
    <source>
        <dbReference type="ARBA" id="ARBA00022837"/>
    </source>
</evidence>
<dbReference type="RefSeq" id="WP_129012176.1">
    <property type="nucleotide sequence ID" value="NZ_CP053835.1"/>
</dbReference>
<proteinExistence type="inferred from homology"/>
<keyword evidence="15" id="KW-0443">Lipid metabolism</keyword>
<evidence type="ECO:0000256" key="12">
    <source>
        <dbReference type="ARBA" id="ARBA00022801"/>
    </source>
</evidence>
<keyword evidence="9" id="KW-0812">Transmembrane</keyword>
<evidence type="ECO:0000256" key="1">
    <source>
        <dbReference type="ARBA" id="ARBA00000111"/>
    </source>
</evidence>
<dbReference type="EC" id="3.1.1.4" evidence="7"/>
<evidence type="ECO:0000256" key="15">
    <source>
        <dbReference type="ARBA" id="ARBA00023098"/>
    </source>
</evidence>
<evidence type="ECO:0000256" key="6">
    <source>
        <dbReference type="ARBA" id="ARBA00013179"/>
    </source>
</evidence>
<evidence type="ECO:0000256" key="17">
    <source>
        <dbReference type="ARBA" id="ARBA00023237"/>
    </source>
</evidence>
<evidence type="ECO:0000256" key="11">
    <source>
        <dbReference type="ARBA" id="ARBA00022729"/>
    </source>
</evidence>
<keyword evidence="17" id="KW-0998">Cell outer membrane</keyword>
<feature type="binding site" description="in dimeric form" evidence="20">
    <location>
        <position position="246"/>
    </location>
    <ligand>
        <name>Ca(2+)</name>
        <dbReference type="ChEBI" id="CHEBI:29108"/>
        <label>1</label>
    </ligand>
</feature>
<evidence type="ECO:0000313" key="22">
    <source>
        <dbReference type="Proteomes" id="UP000503313"/>
    </source>
</evidence>
<comment type="subcellular location">
    <subcellularLocation>
        <location evidence="3">Cell outer membrane</location>
        <topology evidence="3">Multi-pass membrane protein</topology>
    </subcellularLocation>
</comment>
<evidence type="ECO:0000313" key="21">
    <source>
        <dbReference type="EMBL" id="QKF77057.1"/>
    </source>
</evidence>
<comment type="cofactor">
    <cofactor evidence="20">
        <name>Ca(2+)</name>
        <dbReference type="ChEBI" id="CHEBI:29108"/>
    </cofactor>
    <text evidence="20">Binds 1 Ca(2+) ion per monomer.</text>
</comment>
<comment type="similarity">
    <text evidence="4">Belongs to the phospholipase A1 family.</text>
</comment>
<evidence type="ECO:0000256" key="5">
    <source>
        <dbReference type="ARBA" id="ARBA00011702"/>
    </source>
</evidence>
<keyword evidence="11" id="KW-0732">Signal</keyword>
<comment type="subunit">
    <text evidence="5">Homodimer; dimerization is reversible, and the dimeric form is the active one.</text>
</comment>
<feature type="binding site" description="in dimeric form" evidence="20">
    <location>
        <position position="168"/>
    </location>
    <ligand>
        <name>Ca(2+)</name>
        <dbReference type="ChEBI" id="CHEBI:29108"/>
        <label>1</label>
    </ligand>
</feature>
<dbReference type="EMBL" id="CP053835">
    <property type="protein sequence ID" value="QKF77057.1"/>
    <property type="molecule type" value="Genomic_DNA"/>
</dbReference>
<dbReference type="GO" id="GO:0009279">
    <property type="term" value="C:cell outer membrane"/>
    <property type="evidence" value="ECO:0007669"/>
    <property type="project" value="UniProtKB-SubCell"/>
</dbReference>
<accession>A0AAE7BG26</accession>
<dbReference type="PANTHER" id="PTHR40457:SF1">
    <property type="entry name" value="PHOSPHOLIPASE A1"/>
    <property type="match status" value="1"/>
</dbReference>
<dbReference type="PRINTS" id="PR01486">
    <property type="entry name" value="PHPHLIPASEA1"/>
</dbReference>
<reference evidence="21 22" key="1">
    <citation type="submission" date="2020-05" db="EMBL/GenBank/DDBJ databases">
        <title>Complete genome sequencing of Campylobacter and Arcobacter type strains.</title>
        <authorList>
            <person name="Miller W.G."/>
            <person name="Yee E."/>
        </authorList>
    </citation>
    <scope>NUCLEOTIDE SEQUENCE [LARGE SCALE GENOMIC DNA]</scope>
    <source>
        <strain evidence="21 22">LMG 25694</strain>
    </source>
</reference>
<dbReference type="KEGG" id="adz:ADFLV_1023"/>
<protein>
    <recommendedName>
        <fullName evidence="18">Phosphatidylcholine 1-acylhydrolase</fullName>
        <ecNumber evidence="6">3.1.1.32</ecNumber>
        <ecNumber evidence="7">3.1.1.4</ecNumber>
    </recommendedName>
</protein>
<dbReference type="EC" id="3.1.1.32" evidence="6"/>
<evidence type="ECO:0000256" key="8">
    <source>
        <dbReference type="ARBA" id="ARBA00022452"/>
    </source>
</evidence>
<dbReference type="GO" id="GO:0046872">
    <property type="term" value="F:metal ion binding"/>
    <property type="evidence" value="ECO:0007669"/>
    <property type="project" value="UniProtKB-KW"/>
</dbReference>
<feature type="active site" description="Nucleophile" evidence="19">
    <location>
        <position position="203"/>
    </location>
</feature>
<dbReference type="GO" id="GO:0008970">
    <property type="term" value="F:phospholipase A1 activity"/>
    <property type="evidence" value="ECO:0007669"/>
    <property type="project" value="UniProtKB-EC"/>
</dbReference>
<dbReference type="Gene3D" id="2.40.230.10">
    <property type="entry name" value="Phospholipase A1"/>
    <property type="match status" value="1"/>
</dbReference>
<sequence length="337" mass="39917">MKKFLSLLICSFCLAEDINNIYEEAKKQEELGNYKEAMLLYKKAATLNISKEDTYLFNLKKNHENEEDRTYTTMKKEFYLKQIDRLDDEETEKSLEQLITKDFNLYPYKKNYLLPVNYSFNDIEGRKNTETTFQISLEKPISYNFFGLDESISAAYTQKSFWQTTKDSSPFRETNYEPEIFVTLPYKETSILKAYKFSLLHASNGKNEEESRSWNRLYLEGYFQFSNLFLIPRIWYRIPEEKGSDDNSDIEDYYGYGDLTLFFAYKKHTFELLLRNNLKLNDSNKGAVELNWTFPLPEFLSTKNTYGLLQLFSGYGNNLIDYDREINKIGIGIVFSR</sequence>
<dbReference type="PANTHER" id="PTHR40457">
    <property type="entry name" value="PHOSPHOLIPASE A1"/>
    <property type="match status" value="1"/>
</dbReference>
<evidence type="ECO:0000256" key="20">
    <source>
        <dbReference type="PIRSR" id="PIRSR603187-2"/>
    </source>
</evidence>
<dbReference type="InterPro" id="IPR003187">
    <property type="entry name" value="PLipase_A1"/>
</dbReference>
<evidence type="ECO:0000256" key="16">
    <source>
        <dbReference type="ARBA" id="ARBA00023136"/>
    </source>
</evidence>
<keyword evidence="8" id="KW-1134">Transmembrane beta strand</keyword>
<comment type="catalytic activity">
    <reaction evidence="1">
        <text>a 1,2-diacyl-sn-glycero-3-phosphocholine + H2O = a 2-acyl-sn-glycero-3-phosphocholine + a fatty acid + H(+)</text>
        <dbReference type="Rhea" id="RHEA:18689"/>
        <dbReference type="ChEBI" id="CHEBI:15377"/>
        <dbReference type="ChEBI" id="CHEBI:15378"/>
        <dbReference type="ChEBI" id="CHEBI:28868"/>
        <dbReference type="ChEBI" id="CHEBI:57643"/>
        <dbReference type="ChEBI" id="CHEBI:57875"/>
        <dbReference type="EC" id="3.1.1.32"/>
    </reaction>
</comment>
<dbReference type="SUPFAM" id="SSF56931">
    <property type="entry name" value="Outer membrane phospholipase A (OMPLA)"/>
    <property type="match status" value="1"/>
</dbReference>
<evidence type="ECO:0000256" key="3">
    <source>
        <dbReference type="ARBA" id="ARBA00004571"/>
    </source>
</evidence>
<name>A0AAE7BG26_9BACT</name>
<evidence type="ECO:0000256" key="4">
    <source>
        <dbReference type="ARBA" id="ARBA00010525"/>
    </source>
</evidence>
<evidence type="ECO:0000256" key="2">
    <source>
        <dbReference type="ARBA" id="ARBA00001604"/>
    </source>
</evidence>
<evidence type="ECO:0000256" key="18">
    <source>
        <dbReference type="ARBA" id="ARBA00032375"/>
    </source>
</evidence>
<evidence type="ECO:0000256" key="14">
    <source>
        <dbReference type="ARBA" id="ARBA00022963"/>
    </source>
</evidence>
<gene>
    <name evidence="21" type="primary">pldA</name>
    <name evidence="21" type="ORF">ADFLV_1023</name>
</gene>
<keyword evidence="16" id="KW-0472">Membrane</keyword>
<comment type="catalytic activity">
    <reaction evidence="2">
        <text>a 1,2-diacyl-sn-glycero-3-phosphocholine + H2O = a 1-acyl-sn-glycero-3-phosphocholine + a fatty acid + H(+)</text>
        <dbReference type="Rhea" id="RHEA:15801"/>
        <dbReference type="ChEBI" id="CHEBI:15377"/>
        <dbReference type="ChEBI" id="CHEBI:15378"/>
        <dbReference type="ChEBI" id="CHEBI:28868"/>
        <dbReference type="ChEBI" id="CHEBI:57643"/>
        <dbReference type="ChEBI" id="CHEBI:58168"/>
        <dbReference type="EC" id="3.1.1.4"/>
    </reaction>
</comment>